<evidence type="ECO:0000313" key="1">
    <source>
        <dbReference type="EMBL" id="KKL45747.1"/>
    </source>
</evidence>
<dbReference type="AlphaFoldDB" id="A0A0F9F3V1"/>
<accession>A0A0F9F3V1</accession>
<sequence>MARIAINVSRHPDPTLVEEDVEIAAEKAGIRDFHIIDQADGCFTLDAYSDSELPADQIKAFKSHLPKGGIYSVDHFAGCPPPGWDYADRPINYV</sequence>
<comment type="caution">
    <text evidence="1">The sequence shown here is derived from an EMBL/GenBank/DDBJ whole genome shotgun (WGS) entry which is preliminary data.</text>
</comment>
<reference evidence="1" key="1">
    <citation type="journal article" date="2015" name="Nature">
        <title>Complex archaea that bridge the gap between prokaryotes and eukaryotes.</title>
        <authorList>
            <person name="Spang A."/>
            <person name="Saw J.H."/>
            <person name="Jorgensen S.L."/>
            <person name="Zaremba-Niedzwiedzka K."/>
            <person name="Martijn J."/>
            <person name="Lind A.E."/>
            <person name="van Eijk R."/>
            <person name="Schleper C."/>
            <person name="Guy L."/>
            <person name="Ettema T.J."/>
        </authorList>
    </citation>
    <scope>NUCLEOTIDE SEQUENCE</scope>
</reference>
<dbReference type="EMBL" id="LAZR01034278">
    <property type="protein sequence ID" value="KKL45747.1"/>
    <property type="molecule type" value="Genomic_DNA"/>
</dbReference>
<proteinExistence type="predicted"/>
<gene>
    <name evidence="1" type="ORF">LCGC14_2352580</name>
</gene>
<protein>
    <submittedName>
        <fullName evidence="1">Uncharacterized protein</fullName>
    </submittedName>
</protein>
<organism evidence="1">
    <name type="scientific">marine sediment metagenome</name>
    <dbReference type="NCBI Taxonomy" id="412755"/>
    <lineage>
        <taxon>unclassified sequences</taxon>
        <taxon>metagenomes</taxon>
        <taxon>ecological metagenomes</taxon>
    </lineage>
</organism>
<name>A0A0F9F3V1_9ZZZZ</name>